<dbReference type="InterPro" id="IPR002386">
    <property type="entry name" value="Amicyanin/Pseudoazurin"/>
</dbReference>
<keyword evidence="3 8" id="KW-0479">Metal-binding</keyword>
<dbReference type="GO" id="GO:0042597">
    <property type="term" value="C:periplasmic space"/>
    <property type="evidence" value="ECO:0007669"/>
    <property type="project" value="UniProtKB-SubCell"/>
</dbReference>
<evidence type="ECO:0000256" key="7">
    <source>
        <dbReference type="NCBIfam" id="TIGR02375"/>
    </source>
</evidence>
<dbReference type="InterPro" id="IPR012745">
    <property type="entry name" value="Pseudoazurin"/>
</dbReference>
<dbReference type="RefSeq" id="WP_133563412.1">
    <property type="nucleotide sequence ID" value="NZ_SNZA01000004.1"/>
</dbReference>
<dbReference type="EMBL" id="SNZA01000004">
    <property type="protein sequence ID" value="TDR12587.1"/>
    <property type="molecule type" value="Genomic_DNA"/>
</dbReference>
<dbReference type="Proteomes" id="UP000295729">
    <property type="component" value="Unassembled WGS sequence"/>
</dbReference>
<feature type="binding site" evidence="8">
    <location>
        <position position="95"/>
    </location>
    <ligand>
        <name>Cu cation</name>
        <dbReference type="ChEBI" id="CHEBI:23378"/>
    </ligand>
</feature>
<keyword evidence="12" id="KW-1185">Reference proteome</keyword>
<keyword evidence="4" id="KW-0574">Periplasm</keyword>
<dbReference type="SUPFAM" id="SSF49503">
    <property type="entry name" value="Cupredoxins"/>
    <property type="match status" value="1"/>
</dbReference>
<feature type="chain" id="PRO_5020785308" description="Pseudoazurin" evidence="9">
    <location>
        <begin position="20"/>
        <end position="145"/>
    </location>
</feature>
<evidence type="ECO:0000256" key="8">
    <source>
        <dbReference type="PIRSR" id="PIRSR602386-1"/>
    </source>
</evidence>
<reference evidence="11 12" key="1">
    <citation type="submission" date="2019-03" db="EMBL/GenBank/DDBJ databases">
        <title>Genomic Encyclopedia of Type Strains, Phase IV (KMG-IV): sequencing the most valuable type-strain genomes for metagenomic binning, comparative biology and taxonomic classification.</title>
        <authorList>
            <person name="Goeker M."/>
        </authorList>
    </citation>
    <scope>NUCLEOTIDE SEQUENCE [LARGE SCALE GENOMIC DNA]</scope>
    <source>
        <strain evidence="11 12">DSM 5604</strain>
    </source>
</reference>
<feature type="signal peptide" evidence="9">
    <location>
        <begin position="1"/>
        <end position="19"/>
    </location>
</feature>
<evidence type="ECO:0000256" key="2">
    <source>
        <dbReference type="ARBA" id="ARBA00022448"/>
    </source>
</evidence>
<comment type="cofactor">
    <cofactor evidence="8">
        <name>Cu cation</name>
        <dbReference type="ChEBI" id="CHEBI:23378"/>
    </cofactor>
    <text evidence="8">Binds 1 copper ion per subunit.</text>
</comment>
<evidence type="ECO:0000256" key="5">
    <source>
        <dbReference type="ARBA" id="ARBA00022982"/>
    </source>
</evidence>
<gene>
    <name evidence="11" type="ORF">C8D85_2622</name>
</gene>
<dbReference type="Gene3D" id="2.60.40.420">
    <property type="entry name" value="Cupredoxins - blue copper proteins"/>
    <property type="match status" value="1"/>
</dbReference>
<evidence type="ECO:0000256" key="6">
    <source>
        <dbReference type="ARBA" id="ARBA00023008"/>
    </source>
</evidence>
<evidence type="ECO:0000256" key="1">
    <source>
        <dbReference type="ARBA" id="ARBA00004418"/>
    </source>
</evidence>
<name>A0A4R6X6L9_9GAMM</name>
<sequence length="145" mass="16033">MSKILSLLCLTLLSSFASAKDWQIQMLNYGDAGSMVFEPSYVHAQVGDTVTFVPTQSGHNAKSYVVPEQAKQWTSPLNETYTLPLSQEGIHLYYCPPHLMMGMIGVIQVGNASNIDVIEQKYPRLRSKIALSSERADAIVAQIKN</sequence>
<proteinExistence type="predicted"/>
<organism evidence="11 12">
    <name type="scientific">Marinomonas communis</name>
    <dbReference type="NCBI Taxonomy" id="28254"/>
    <lineage>
        <taxon>Bacteria</taxon>
        <taxon>Pseudomonadati</taxon>
        <taxon>Pseudomonadota</taxon>
        <taxon>Gammaproteobacteria</taxon>
        <taxon>Oceanospirillales</taxon>
        <taxon>Oceanospirillaceae</taxon>
        <taxon>Marinomonas</taxon>
    </lineage>
</organism>
<evidence type="ECO:0000256" key="3">
    <source>
        <dbReference type="ARBA" id="ARBA00022723"/>
    </source>
</evidence>
<comment type="subcellular location">
    <subcellularLocation>
        <location evidence="1">Periplasm</location>
    </subcellularLocation>
</comment>
<dbReference type="PRINTS" id="PR00155">
    <property type="entry name" value="AMICYANIN"/>
</dbReference>
<keyword evidence="5" id="KW-0249">Electron transport</keyword>
<keyword evidence="2" id="KW-0813">Transport</keyword>
<feature type="binding site" evidence="8">
    <location>
        <position position="103"/>
    </location>
    <ligand>
        <name>Cu cation</name>
        <dbReference type="ChEBI" id="CHEBI:23378"/>
    </ligand>
</feature>
<feature type="domain" description="Blue (type 1) copper" evidence="10">
    <location>
        <begin position="25"/>
        <end position="109"/>
    </location>
</feature>
<dbReference type="AlphaFoldDB" id="A0A4R6X6L9"/>
<comment type="caution">
    <text evidence="11">The sequence shown here is derived from an EMBL/GenBank/DDBJ whole genome shotgun (WGS) entry which is preliminary data.</text>
</comment>
<evidence type="ECO:0000313" key="12">
    <source>
        <dbReference type="Proteomes" id="UP000295729"/>
    </source>
</evidence>
<dbReference type="OrthoDB" id="9757546at2"/>
<keyword evidence="9" id="KW-0732">Signal</keyword>
<dbReference type="GO" id="GO:0005507">
    <property type="term" value="F:copper ion binding"/>
    <property type="evidence" value="ECO:0007669"/>
    <property type="project" value="UniProtKB-UniRule"/>
</dbReference>
<protein>
    <recommendedName>
        <fullName evidence="7">Pseudoazurin</fullName>
    </recommendedName>
</protein>
<feature type="binding site" evidence="8">
    <location>
        <position position="59"/>
    </location>
    <ligand>
        <name>Cu cation</name>
        <dbReference type="ChEBI" id="CHEBI:23378"/>
    </ligand>
</feature>
<evidence type="ECO:0000313" key="11">
    <source>
        <dbReference type="EMBL" id="TDR12587.1"/>
    </source>
</evidence>
<evidence type="ECO:0000259" key="10">
    <source>
        <dbReference type="Pfam" id="PF00127"/>
    </source>
</evidence>
<dbReference type="NCBIfam" id="TIGR02375">
    <property type="entry name" value="pseudoazurin"/>
    <property type="match status" value="1"/>
</dbReference>
<dbReference type="InterPro" id="IPR008972">
    <property type="entry name" value="Cupredoxin"/>
</dbReference>
<feature type="binding site" evidence="8">
    <location>
        <position position="98"/>
    </location>
    <ligand>
        <name>Cu cation</name>
        <dbReference type="ChEBI" id="CHEBI:23378"/>
    </ligand>
</feature>
<dbReference type="Pfam" id="PF00127">
    <property type="entry name" value="Copper-bind"/>
    <property type="match status" value="1"/>
</dbReference>
<keyword evidence="6 8" id="KW-0186">Copper</keyword>
<dbReference type="InterPro" id="IPR000923">
    <property type="entry name" value="BlueCu_1"/>
</dbReference>
<dbReference type="GO" id="GO:0009055">
    <property type="term" value="F:electron transfer activity"/>
    <property type="evidence" value="ECO:0007669"/>
    <property type="project" value="InterPro"/>
</dbReference>
<accession>A0A4R6X6L9</accession>
<evidence type="ECO:0000256" key="9">
    <source>
        <dbReference type="SAM" id="SignalP"/>
    </source>
</evidence>
<evidence type="ECO:0000256" key="4">
    <source>
        <dbReference type="ARBA" id="ARBA00022764"/>
    </source>
</evidence>